<dbReference type="PANTHER" id="PTHR33619">
    <property type="entry name" value="POLYSACCHARIDE EXPORT PROTEIN GFCE-RELATED"/>
    <property type="match status" value="1"/>
</dbReference>
<protein>
    <submittedName>
        <fullName evidence="5">Polysaccharide export outer membrane protein</fullName>
    </submittedName>
</protein>
<dbReference type="Pfam" id="PF10531">
    <property type="entry name" value="SLBB"/>
    <property type="match status" value="1"/>
</dbReference>
<dbReference type="Pfam" id="PF02563">
    <property type="entry name" value="Poly_export"/>
    <property type="match status" value="1"/>
</dbReference>
<dbReference type="OrthoDB" id="9808421at2"/>
<evidence type="ECO:0000259" key="4">
    <source>
        <dbReference type="Pfam" id="PF10531"/>
    </source>
</evidence>
<dbReference type="InterPro" id="IPR019554">
    <property type="entry name" value="Soluble_ligand-bd"/>
</dbReference>
<organism evidence="5 6">
    <name type="scientific">Acidipila rosea</name>
    <dbReference type="NCBI Taxonomy" id="768535"/>
    <lineage>
        <taxon>Bacteria</taxon>
        <taxon>Pseudomonadati</taxon>
        <taxon>Acidobacteriota</taxon>
        <taxon>Terriglobia</taxon>
        <taxon>Terriglobales</taxon>
        <taxon>Acidobacteriaceae</taxon>
        <taxon>Acidipila</taxon>
    </lineage>
</organism>
<dbReference type="Gene3D" id="3.30.1950.10">
    <property type="entry name" value="wza like domain"/>
    <property type="match status" value="1"/>
</dbReference>
<evidence type="ECO:0000256" key="1">
    <source>
        <dbReference type="ARBA" id="ARBA00022729"/>
    </source>
</evidence>
<dbReference type="PANTHER" id="PTHR33619:SF3">
    <property type="entry name" value="POLYSACCHARIDE EXPORT PROTEIN GFCE-RELATED"/>
    <property type="match status" value="1"/>
</dbReference>
<evidence type="ECO:0000259" key="3">
    <source>
        <dbReference type="Pfam" id="PF02563"/>
    </source>
</evidence>
<feature type="signal peptide" evidence="2">
    <location>
        <begin position="1"/>
        <end position="21"/>
    </location>
</feature>
<comment type="caution">
    <text evidence="5">The sequence shown here is derived from an EMBL/GenBank/DDBJ whole genome shotgun (WGS) entry which is preliminary data.</text>
</comment>
<feature type="domain" description="Soluble ligand binding" evidence="4">
    <location>
        <begin position="109"/>
        <end position="152"/>
    </location>
</feature>
<dbReference type="InterPro" id="IPR003715">
    <property type="entry name" value="Poly_export_N"/>
</dbReference>
<keyword evidence="1 2" id="KW-0732">Signal</keyword>
<gene>
    <name evidence="5" type="ORF">C7378_2687</name>
</gene>
<evidence type="ECO:0000313" key="6">
    <source>
        <dbReference type="Proteomes" id="UP000295210"/>
    </source>
</evidence>
<evidence type="ECO:0000256" key="2">
    <source>
        <dbReference type="SAM" id="SignalP"/>
    </source>
</evidence>
<evidence type="ECO:0000313" key="5">
    <source>
        <dbReference type="EMBL" id="TCK72055.1"/>
    </source>
</evidence>
<sequence>MNRLVVMLIAVLFLAPLPSRADQQLHHRGRYTLHAGDVFVINYRYTPEFNQTVTIQPDGYVTLDIVGDMKAAGLTLDQLHNEIVAKASSRLNNPEVNLTLKDFEHPYIVVAGAVQRPGKIELREDTTALQAVMLAGGFSESARDTRVILFRRINQQDAEVRELNLHKVTKTSDLERDTGLQPGDMLLVTRNKLEKFSRVMKATNLGLYFDPTTIPF</sequence>
<dbReference type="Proteomes" id="UP000295210">
    <property type="component" value="Unassembled WGS sequence"/>
</dbReference>
<reference evidence="5 6" key="1">
    <citation type="submission" date="2019-03" db="EMBL/GenBank/DDBJ databases">
        <title>Genomic Encyclopedia of Type Strains, Phase IV (KMG-IV): sequencing the most valuable type-strain genomes for metagenomic binning, comparative biology and taxonomic classification.</title>
        <authorList>
            <person name="Goeker M."/>
        </authorList>
    </citation>
    <scope>NUCLEOTIDE SEQUENCE [LARGE SCALE GENOMIC DNA]</scope>
    <source>
        <strain evidence="5 6">DSM 103428</strain>
    </source>
</reference>
<accession>A0A4R1L253</accession>
<dbReference type="InterPro" id="IPR049712">
    <property type="entry name" value="Poly_export"/>
</dbReference>
<feature type="chain" id="PRO_5020517869" evidence="2">
    <location>
        <begin position="22"/>
        <end position="216"/>
    </location>
</feature>
<dbReference type="AlphaFoldDB" id="A0A4R1L253"/>
<dbReference type="RefSeq" id="WP_131997550.1">
    <property type="nucleotide sequence ID" value="NZ_SMGK01000004.1"/>
</dbReference>
<proteinExistence type="predicted"/>
<dbReference type="EMBL" id="SMGK01000004">
    <property type="protein sequence ID" value="TCK72055.1"/>
    <property type="molecule type" value="Genomic_DNA"/>
</dbReference>
<name>A0A4R1L253_9BACT</name>
<dbReference type="GO" id="GO:0015159">
    <property type="term" value="F:polysaccharide transmembrane transporter activity"/>
    <property type="evidence" value="ECO:0007669"/>
    <property type="project" value="InterPro"/>
</dbReference>
<dbReference type="Gene3D" id="3.10.560.10">
    <property type="entry name" value="Outer membrane lipoprotein wza domain like"/>
    <property type="match status" value="1"/>
</dbReference>
<feature type="domain" description="Polysaccharide export protein N-terminal" evidence="3">
    <location>
        <begin position="30"/>
        <end position="100"/>
    </location>
</feature>
<keyword evidence="6" id="KW-1185">Reference proteome</keyword>